<proteinExistence type="predicted"/>
<dbReference type="Gene3D" id="3.40.50.1110">
    <property type="entry name" value="SGNH hydrolase"/>
    <property type="match status" value="1"/>
</dbReference>
<evidence type="ECO:0000313" key="2">
    <source>
        <dbReference type="EMBL" id="OZG67899.1"/>
    </source>
</evidence>
<protein>
    <submittedName>
        <fullName evidence="2">GDSL-like Lipase/Acylhydrolase family protein</fullName>
    </submittedName>
</protein>
<dbReference type="InterPro" id="IPR013830">
    <property type="entry name" value="SGNH_hydro"/>
</dbReference>
<feature type="domain" description="SGNH hydrolase-type esterase" evidence="1">
    <location>
        <begin position="173"/>
        <end position="358"/>
    </location>
</feature>
<dbReference type="SUPFAM" id="SSF52266">
    <property type="entry name" value="SGNH hydrolase"/>
    <property type="match status" value="1"/>
</dbReference>
<dbReference type="RefSeq" id="WP_094692518.1">
    <property type="nucleotide sequence ID" value="NZ_CALENZ010000004.1"/>
</dbReference>
<accession>A0A261G8Z2</accession>
<comment type="caution">
    <text evidence="2">The sequence shown here is derived from an EMBL/GenBank/DDBJ whole genome shotgun (WGS) entry which is preliminary data.</text>
</comment>
<evidence type="ECO:0000259" key="1">
    <source>
        <dbReference type="Pfam" id="PF13472"/>
    </source>
</evidence>
<dbReference type="OrthoDB" id="2060945at2"/>
<dbReference type="AlphaFoldDB" id="A0A261G8Z2"/>
<reference evidence="2 3" key="1">
    <citation type="journal article" date="2017" name="BMC Genomics">
        <title>Comparative genomic and phylogenomic analyses of the Bifidobacteriaceae family.</title>
        <authorList>
            <person name="Lugli G.A."/>
            <person name="Milani C."/>
            <person name="Turroni F."/>
            <person name="Duranti S."/>
            <person name="Mancabelli L."/>
            <person name="Mangifesta M."/>
            <person name="Ferrario C."/>
            <person name="Modesto M."/>
            <person name="Mattarelli P."/>
            <person name="Jiri K."/>
            <person name="van Sinderen D."/>
            <person name="Ventura M."/>
        </authorList>
    </citation>
    <scope>NUCLEOTIDE SEQUENCE [LARGE SCALE GENOMIC DNA]</scope>
    <source>
        <strain evidence="2 3">LMG 28769</strain>
    </source>
</reference>
<dbReference type="Proteomes" id="UP000216451">
    <property type="component" value="Unassembled WGS sequence"/>
</dbReference>
<dbReference type="Pfam" id="PF13472">
    <property type="entry name" value="Lipase_GDSL_2"/>
    <property type="match status" value="1"/>
</dbReference>
<dbReference type="GeneID" id="98295222"/>
<dbReference type="GO" id="GO:0016787">
    <property type="term" value="F:hydrolase activity"/>
    <property type="evidence" value="ECO:0007669"/>
    <property type="project" value="UniProtKB-KW"/>
</dbReference>
<dbReference type="InterPro" id="IPR036514">
    <property type="entry name" value="SGNH_hydro_sf"/>
</dbReference>
<gene>
    <name evidence="2" type="ORF">BAQU_0544</name>
</gene>
<keyword evidence="3" id="KW-1185">Reference proteome</keyword>
<evidence type="ECO:0000313" key="3">
    <source>
        <dbReference type="Proteomes" id="UP000216451"/>
    </source>
</evidence>
<dbReference type="EMBL" id="MWXA01000003">
    <property type="protein sequence ID" value="OZG67899.1"/>
    <property type="molecule type" value="Genomic_DNA"/>
</dbReference>
<name>A0A261G8Z2_9BIFI</name>
<sequence length="374" mass="40993">MTVKYSGPELKPFITGMADYEIGPLHGIIAHKVPKRWRTQIPDSSFCWNEMCSSGIHVDMIIRGPVRLEVAVYEQFGWDHEFAIQRSDGAEVVCHTVPVVDAGIYKDVDDAGGCALTKATATVIDISPIRESTLTHVSVVLPHRAISEIIAVTADEAVLPEAVSSQDINWTHYGSSISQGVSVHNPAKRWTEVVSHQLGLCLYDLSIAGNAQLDAPVARSIATKEADFITCSIGINLVNADSMRERSFVPALHGFLDVIRDRQPTTPIMLISACACPIHETVPGPTYLNEQGKCVAARRDVECDDGALTLQRTRELMSRVVHARQDPHLSLLDGRSLLGDADTQYLEDNLHPNEAGTKLIADRAALVFRKFLKL</sequence>
<keyword evidence="2" id="KW-0378">Hydrolase</keyword>
<organism evidence="2 3">
    <name type="scientific">Bifidobacterium aquikefiri</name>
    <dbReference type="NCBI Taxonomy" id="1653207"/>
    <lineage>
        <taxon>Bacteria</taxon>
        <taxon>Bacillati</taxon>
        <taxon>Actinomycetota</taxon>
        <taxon>Actinomycetes</taxon>
        <taxon>Bifidobacteriales</taxon>
        <taxon>Bifidobacteriaceae</taxon>
        <taxon>Bifidobacterium</taxon>
    </lineage>
</organism>